<protein>
    <recommendedName>
        <fullName evidence="1">Dienelactone hydrolase domain-containing protein</fullName>
    </recommendedName>
</protein>
<name>A0A067PDE7_9AGAM</name>
<dbReference type="AlphaFoldDB" id="A0A067PDE7"/>
<dbReference type="PANTHER" id="PTHR17630:SF44">
    <property type="entry name" value="PROTEIN AIM2"/>
    <property type="match status" value="1"/>
</dbReference>
<dbReference type="SUPFAM" id="SSF53474">
    <property type="entry name" value="alpha/beta-Hydrolases"/>
    <property type="match status" value="1"/>
</dbReference>
<dbReference type="Proteomes" id="UP000027265">
    <property type="component" value="Unassembled WGS sequence"/>
</dbReference>
<dbReference type="InParanoid" id="A0A067PDE7"/>
<evidence type="ECO:0000313" key="2">
    <source>
        <dbReference type="EMBL" id="KDQ49047.1"/>
    </source>
</evidence>
<dbReference type="HOGENOM" id="CLU_054590_2_1_1"/>
<evidence type="ECO:0000259" key="1">
    <source>
        <dbReference type="Pfam" id="PF01738"/>
    </source>
</evidence>
<dbReference type="PANTHER" id="PTHR17630">
    <property type="entry name" value="DIENELACTONE HYDROLASE"/>
    <property type="match status" value="1"/>
</dbReference>
<organism evidence="2 3">
    <name type="scientific">Jaapia argillacea MUCL 33604</name>
    <dbReference type="NCBI Taxonomy" id="933084"/>
    <lineage>
        <taxon>Eukaryota</taxon>
        <taxon>Fungi</taxon>
        <taxon>Dikarya</taxon>
        <taxon>Basidiomycota</taxon>
        <taxon>Agaricomycotina</taxon>
        <taxon>Agaricomycetes</taxon>
        <taxon>Agaricomycetidae</taxon>
        <taxon>Jaapiales</taxon>
        <taxon>Jaapiaceae</taxon>
        <taxon>Jaapia</taxon>
    </lineage>
</organism>
<keyword evidence="3" id="KW-1185">Reference proteome</keyword>
<dbReference type="InterPro" id="IPR002925">
    <property type="entry name" value="Dienelactn_hydro"/>
</dbReference>
<dbReference type="OrthoDB" id="1393670at2759"/>
<feature type="domain" description="Dienelactone hydrolase" evidence="1">
    <location>
        <begin position="37"/>
        <end position="246"/>
    </location>
</feature>
<dbReference type="Gene3D" id="3.40.50.1820">
    <property type="entry name" value="alpha/beta hydrolase"/>
    <property type="match status" value="1"/>
</dbReference>
<dbReference type="EMBL" id="KL197830">
    <property type="protein sequence ID" value="KDQ49047.1"/>
    <property type="molecule type" value="Genomic_DNA"/>
</dbReference>
<dbReference type="GO" id="GO:0016787">
    <property type="term" value="F:hydrolase activity"/>
    <property type="evidence" value="ECO:0007669"/>
    <property type="project" value="InterPro"/>
</dbReference>
<proteinExistence type="predicted"/>
<dbReference type="InterPro" id="IPR029058">
    <property type="entry name" value="AB_hydrolase_fold"/>
</dbReference>
<accession>A0A067PDE7</accession>
<dbReference type="STRING" id="933084.A0A067PDE7"/>
<sequence>MSSSNTLLASHPQACCFTGFKHTGNATGHTVPLGGMDTYISGDDAHPRVILYFCDVFGPGYINNQLIMDYFASLGFLVLSPDYFFNDPIQNHQDNPNHDRQAWVSKTKAQAAAATPKWIEAVKNKYGEEVKYSAVGYCFGAPYVMQLAATDDIVAAAIAHPSSLSEDDFRKVKQPLLLSCAETDRAFPTPSRRAAEDILVEKSAKYHFQVFSGVSHGFAVRGDEKNPDERWAKEESARGIGAWFTRFST</sequence>
<reference evidence="3" key="1">
    <citation type="journal article" date="2014" name="Proc. Natl. Acad. Sci. U.S.A.">
        <title>Extensive sampling of basidiomycete genomes demonstrates inadequacy of the white-rot/brown-rot paradigm for wood decay fungi.</title>
        <authorList>
            <person name="Riley R."/>
            <person name="Salamov A.A."/>
            <person name="Brown D.W."/>
            <person name="Nagy L.G."/>
            <person name="Floudas D."/>
            <person name="Held B.W."/>
            <person name="Levasseur A."/>
            <person name="Lombard V."/>
            <person name="Morin E."/>
            <person name="Otillar R."/>
            <person name="Lindquist E.A."/>
            <person name="Sun H."/>
            <person name="LaButti K.M."/>
            <person name="Schmutz J."/>
            <person name="Jabbour D."/>
            <person name="Luo H."/>
            <person name="Baker S.E."/>
            <person name="Pisabarro A.G."/>
            <person name="Walton J.D."/>
            <person name="Blanchette R.A."/>
            <person name="Henrissat B."/>
            <person name="Martin F."/>
            <person name="Cullen D."/>
            <person name="Hibbett D.S."/>
            <person name="Grigoriev I.V."/>
        </authorList>
    </citation>
    <scope>NUCLEOTIDE SEQUENCE [LARGE SCALE GENOMIC DNA]</scope>
    <source>
        <strain evidence="3">MUCL 33604</strain>
    </source>
</reference>
<evidence type="ECO:0000313" key="3">
    <source>
        <dbReference type="Proteomes" id="UP000027265"/>
    </source>
</evidence>
<gene>
    <name evidence="2" type="ORF">JAAARDRAFT_43121</name>
</gene>
<dbReference type="Pfam" id="PF01738">
    <property type="entry name" value="DLH"/>
    <property type="match status" value="1"/>
</dbReference>